<name>A0AAN0KIA3_9GAMM</name>
<sequence>MYPRCSVEITDLAISGVVLTAQRYSYFYVGVTKRSWQKRWAEHKRAITNDSPLLFHRKYREEMQNGCVTYLHHKVMEITNDLEQLYEAATLQDVFTQLSAKS</sequence>
<evidence type="ECO:0000313" key="2">
    <source>
        <dbReference type="Proteomes" id="UP001377830"/>
    </source>
</evidence>
<gene>
    <name evidence="1" type="ORF">PEC302110_04340</name>
</gene>
<dbReference type="Proteomes" id="UP001377830">
    <property type="component" value="Chromosome"/>
</dbReference>
<keyword evidence="2" id="KW-1185">Reference proteome</keyword>
<evidence type="ECO:0008006" key="3">
    <source>
        <dbReference type="Google" id="ProtNLM"/>
    </source>
</evidence>
<accession>A0AAN0KIA3</accession>
<dbReference type="AlphaFoldDB" id="A0AAN0KIA3"/>
<reference evidence="2" key="1">
    <citation type="journal article" date="2024" name="Int. J. Syst. Evol. Microbiol.">
        <title>Pectobacterium araliae sp. nov., a pathogen causing bacterial soft rot of Japanese angelica tree in Japan.</title>
        <authorList>
            <person name="Sawada H."/>
            <person name="Someya N."/>
            <person name="Morohoshi T."/>
            <person name="Ono M."/>
            <person name="Satou M."/>
        </authorList>
    </citation>
    <scope>NUCLEOTIDE SEQUENCE [LARGE SCALE GENOMIC DNA]</scope>
    <source>
        <strain evidence="2">MAFF 302110</strain>
    </source>
</reference>
<evidence type="ECO:0000313" key="1">
    <source>
        <dbReference type="EMBL" id="BES83337.1"/>
    </source>
</evidence>
<proteinExistence type="predicted"/>
<dbReference type="KEGG" id="parl:PEC302110_04340"/>
<protein>
    <recommendedName>
        <fullName evidence="3">GIY-YIG domain-containing protein</fullName>
    </recommendedName>
</protein>
<organism evidence="1 2">
    <name type="scientific">Pectobacterium araliae</name>
    <dbReference type="NCBI Taxonomy" id="3073862"/>
    <lineage>
        <taxon>Bacteria</taxon>
        <taxon>Pseudomonadati</taxon>
        <taxon>Pseudomonadota</taxon>
        <taxon>Gammaproteobacteria</taxon>
        <taxon>Enterobacterales</taxon>
        <taxon>Pectobacteriaceae</taxon>
        <taxon>Pectobacterium</taxon>
    </lineage>
</organism>
<dbReference type="EMBL" id="AP028908">
    <property type="protein sequence ID" value="BES83337.1"/>
    <property type="molecule type" value="Genomic_DNA"/>
</dbReference>